<evidence type="ECO:0000256" key="6">
    <source>
        <dbReference type="ARBA" id="ARBA00047343"/>
    </source>
</evidence>
<dbReference type="Pfam" id="PF00483">
    <property type="entry name" value="NTP_transferase"/>
    <property type="match status" value="1"/>
</dbReference>
<evidence type="ECO:0000256" key="4">
    <source>
        <dbReference type="ARBA" id="ARBA00022679"/>
    </source>
</evidence>
<keyword evidence="5" id="KW-0131">Cell cycle</keyword>
<dbReference type="Gene3D" id="3.90.550.10">
    <property type="entry name" value="Spore Coat Polysaccharide Biosynthesis Protein SpsA, Chain A"/>
    <property type="match status" value="1"/>
</dbReference>
<sequence length="248" mass="28403">MICKTAIILVGGFGTRLRPLTLTRPKPLIPFCNLNIIEHQIRALIKNGVNKIILATNYKTNDIVREMTLLSKDLNVKILFSVEDQPLDTGGPLKLASKFISNEKFVYVLNSDVICNYPFDKMLKIHLRMKKSVTILTKRVDDPLRFGVIIQNGLIIEKFIEKPKIPISNIINAGIYIINIDIIKNIPDRKISLEKEIFTSLAQNKELVACELEGYWKDIGQFKDYLEAQRLYLENLFYGKENSNDCDT</sequence>
<evidence type="ECO:0000256" key="3">
    <source>
        <dbReference type="ARBA" id="ARBA00012387"/>
    </source>
</evidence>
<evidence type="ECO:0000256" key="1">
    <source>
        <dbReference type="ARBA" id="ARBA00004823"/>
    </source>
</evidence>
<feature type="domain" description="Nucleotidyl transferase" evidence="7">
    <location>
        <begin position="6"/>
        <end position="234"/>
    </location>
</feature>
<evidence type="ECO:0000256" key="5">
    <source>
        <dbReference type="ARBA" id="ARBA00023306"/>
    </source>
</evidence>
<dbReference type="VEuPathDB" id="MicrosporidiaDB:M153_1295900081"/>
<dbReference type="EMBL" id="LGUB01001255">
    <property type="protein sequence ID" value="KRH92056.1"/>
    <property type="molecule type" value="Genomic_DNA"/>
</dbReference>
<evidence type="ECO:0000259" key="7">
    <source>
        <dbReference type="Pfam" id="PF00483"/>
    </source>
</evidence>
<dbReference type="FunFam" id="3.90.550.10:FF:000013">
    <property type="entry name" value="mannose-1-phosphate guanyltransferase beta"/>
    <property type="match status" value="1"/>
</dbReference>
<dbReference type="GO" id="GO:0004475">
    <property type="term" value="F:mannose-1-phosphate guanylyltransferase (GTP) activity"/>
    <property type="evidence" value="ECO:0007669"/>
    <property type="project" value="UniProtKB-EC"/>
</dbReference>
<dbReference type="InterPro" id="IPR050486">
    <property type="entry name" value="Mannose-1P_guanyltransferase"/>
</dbReference>
<evidence type="ECO:0000313" key="8">
    <source>
        <dbReference type="EMBL" id="KRH92056.1"/>
    </source>
</evidence>
<dbReference type="InterPro" id="IPR005835">
    <property type="entry name" value="NTP_transferase_dom"/>
</dbReference>
<keyword evidence="8" id="KW-0548">Nucleotidyltransferase</keyword>
<dbReference type="InterPro" id="IPR029044">
    <property type="entry name" value="Nucleotide-diphossugar_trans"/>
</dbReference>
<organism evidence="8 9">
    <name type="scientific">Pseudoloma neurophilia</name>
    <dbReference type="NCBI Taxonomy" id="146866"/>
    <lineage>
        <taxon>Eukaryota</taxon>
        <taxon>Fungi</taxon>
        <taxon>Fungi incertae sedis</taxon>
        <taxon>Microsporidia</taxon>
        <taxon>Pseudoloma</taxon>
    </lineage>
</organism>
<gene>
    <name evidence="8" type="ORF">M153_1295900081</name>
</gene>
<comment type="catalytic activity">
    <reaction evidence="6">
        <text>alpha-D-mannose 1-phosphate + GTP + H(+) = GDP-alpha-D-mannose + diphosphate</text>
        <dbReference type="Rhea" id="RHEA:15229"/>
        <dbReference type="ChEBI" id="CHEBI:15378"/>
        <dbReference type="ChEBI" id="CHEBI:33019"/>
        <dbReference type="ChEBI" id="CHEBI:37565"/>
        <dbReference type="ChEBI" id="CHEBI:57527"/>
        <dbReference type="ChEBI" id="CHEBI:58409"/>
        <dbReference type="EC" id="2.7.7.13"/>
    </reaction>
</comment>
<accession>A0A0R0LS17</accession>
<comment type="pathway">
    <text evidence="1">Nucleotide-sugar biosynthesis; GDP-alpha-D-mannose biosynthesis; GDP-alpha-D-mannose from alpha-D-mannose 1-phosphate (GTP route): step 1/1.</text>
</comment>
<dbReference type="Proteomes" id="UP000051530">
    <property type="component" value="Unassembled WGS sequence"/>
</dbReference>
<protein>
    <recommendedName>
        <fullName evidence="3">mannose-1-phosphate guanylyltransferase</fullName>
        <ecNumber evidence="3">2.7.7.13</ecNumber>
    </recommendedName>
</protein>
<feature type="non-terminal residue" evidence="8">
    <location>
        <position position="248"/>
    </location>
</feature>
<keyword evidence="4 8" id="KW-0808">Transferase</keyword>
<keyword evidence="9" id="KW-1185">Reference proteome</keyword>
<reference evidence="8 9" key="1">
    <citation type="submission" date="2015-07" db="EMBL/GenBank/DDBJ databases">
        <title>The genome of Pseudoloma neurophilia, a relevant intracellular parasite of the zebrafish.</title>
        <authorList>
            <person name="Ndikumana S."/>
            <person name="Pelin A."/>
            <person name="Sanders J."/>
            <person name="Corradi N."/>
        </authorList>
    </citation>
    <scope>NUCLEOTIDE SEQUENCE [LARGE SCALE GENOMIC DNA]</scope>
    <source>
        <strain evidence="8 9">MK1</strain>
    </source>
</reference>
<dbReference type="OrthoDB" id="1733332at2759"/>
<evidence type="ECO:0000256" key="2">
    <source>
        <dbReference type="ARBA" id="ARBA00007274"/>
    </source>
</evidence>
<comment type="similarity">
    <text evidence="2">Belongs to the transferase hexapeptide repeat family.</text>
</comment>
<name>A0A0R0LS17_9MICR</name>
<dbReference type="EC" id="2.7.7.13" evidence="3"/>
<dbReference type="SUPFAM" id="SSF53448">
    <property type="entry name" value="Nucleotide-diphospho-sugar transferases"/>
    <property type="match status" value="1"/>
</dbReference>
<comment type="caution">
    <text evidence="8">The sequence shown here is derived from an EMBL/GenBank/DDBJ whole genome shotgun (WGS) entry which is preliminary data.</text>
</comment>
<evidence type="ECO:0000313" key="9">
    <source>
        <dbReference type="Proteomes" id="UP000051530"/>
    </source>
</evidence>
<dbReference type="AlphaFoldDB" id="A0A0R0LS17"/>
<proteinExistence type="inferred from homology"/>
<dbReference type="PANTHER" id="PTHR22572">
    <property type="entry name" value="SUGAR-1-PHOSPHATE GUANYL TRANSFERASE"/>
    <property type="match status" value="1"/>
</dbReference>